<sequence>MIVIKDQILWVTATLNSNDLDEDGVPDYERDGYTGGSCSWLVGEESASSPYYMVGWIGFSCLPVAGGITDIRDVGLEKTENILVMNREGFLLVEAFWGDLAHYFPGAQKI</sequence>
<protein>
    <submittedName>
        <fullName evidence="1">Uncharacterized protein</fullName>
    </submittedName>
</protein>
<gene>
    <name evidence="1" type="ORF">MMAB1_1032</name>
</gene>
<name>A0A0X3BJA4_9EURY</name>
<dbReference type="Proteomes" id="UP000069850">
    <property type="component" value="Chromosome 1"/>
</dbReference>
<evidence type="ECO:0000313" key="1">
    <source>
        <dbReference type="EMBL" id="CVK32246.1"/>
    </source>
</evidence>
<accession>A0A0X3BJA4</accession>
<dbReference type="KEGG" id="mema:MMAB1_1032"/>
<dbReference type="AlphaFoldDB" id="A0A0X3BJA4"/>
<organism evidence="1 2">
    <name type="scientific">Methanoculleus bourgensis</name>
    <dbReference type="NCBI Taxonomy" id="83986"/>
    <lineage>
        <taxon>Archaea</taxon>
        <taxon>Methanobacteriati</taxon>
        <taxon>Methanobacteriota</taxon>
        <taxon>Stenosarchaea group</taxon>
        <taxon>Methanomicrobia</taxon>
        <taxon>Methanomicrobiales</taxon>
        <taxon>Methanomicrobiaceae</taxon>
        <taxon>Methanoculleus</taxon>
    </lineage>
</organism>
<evidence type="ECO:0000313" key="2">
    <source>
        <dbReference type="Proteomes" id="UP000069850"/>
    </source>
</evidence>
<proteinExistence type="predicted"/>
<reference evidence="1 2" key="1">
    <citation type="submission" date="2016-01" db="EMBL/GenBank/DDBJ databases">
        <authorList>
            <person name="Manzoor S."/>
        </authorList>
    </citation>
    <scope>NUCLEOTIDE SEQUENCE [LARGE SCALE GENOMIC DNA]</scope>
    <source>
        <strain evidence="1">Methanoculleus sp MAB1</strain>
    </source>
</reference>
<dbReference type="EMBL" id="LT158599">
    <property type="protein sequence ID" value="CVK32246.1"/>
    <property type="molecule type" value="Genomic_DNA"/>
</dbReference>